<dbReference type="GO" id="GO:0051539">
    <property type="term" value="F:4 iron, 4 sulfur cluster binding"/>
    <property type="evidence" value="ECO:0007669"/>
    <property type="project" value="UniProtKB-KW"/>
</dbReference>
<sequence>MTSKSKYLKILTRLLEKNFSEIKIYNTICEDTLCRQEEASDIARNVEIMLVLGGKMSANSRRLAEISRAHGTPTYHIESGSQIKAGWLRGRTCVGIASGASTPKWIVDDAIKRIK</sequence>
<dbReference type="Gene3D" id="3.40.1010.20">
    <property type="entry name" value="4-hydroxy-3-methylbut-2-enyl diphosphate reductase, catalytic domain"/>
    <property type="match status" value="1"/>
</dbReference>
<name>X1R3J5_9ZZZZ</name>
<evidence type="ECO:0000313" key="6">
    <source>
        <dbReference type="EMBL" id="GAI50164.1"/>
    </source>
</evidence>
<keyword evidence="3" id="KW-0479">Metal-binding</keyword>
<evidence type="ECO:0000256" key="4">
    <source>
        <dbReference type="ARBA" id="ARBA00023004"/>
    </source>
</evidence>
<evidence type="ECO:0000256" key="2">
    <source>
        <dbReference type="ARBA" id="ARBA00022485"/>
    </source>
</evidence>
<dbReference type="GO" id="GO:0051745">
    <property type="term" value="F:4-hydroxy-3-methylbut-2-enyl diphosphate reductase activity"/>
    <property type="evidence" value="ECO:0007669"/>
    <property type="project" value="InterPro"/>
</dbReference>
<dbReference type="GO" id="GO:0046872">
    <property type="term" value="F:metal ion binding"/>
    <property type="evidence" value="ECO:0007669"/>
    <property type="project" value="UniProtKB-KW"/>
</dbReference>
<evidence type="ECO:0000256" key="5">
    <source>
        <dbReference type="ARBA" id="ARBA00023014"/>
    </source>
</evidence>
<comment type="caution">
    <text evidence="6">The sequence shown here is derived from an EMBL/GenBank/DDBJ whole genome shotgun (WGS) entry which is preliminary data.</text>
</comment>
<evidence type="ECO:0000256" key="1">
    <source>
        <dbReference type="ARBA" id="ARBA00001966"/>
    </source>
</evidence>
<organism evidence="6">
    <name type="scientific">marine sediment metagenome</name>
    <dbReference type="NCBI Taxonomy" id="412755"/>
    <lineage>
        <taxon>unclassified sequences</taxon>
        <taxon>metagenomes</taxon>
        <taxon>ecological metagenomes</taxon>
    </lineage>
</organism>
<dbReference type="GO" id="GO:0050992">
    <property type="term" value="P:dimethylallyl diphosphate biosynthetic process"/>
    <property type="evidence" value="ECO:0007669"/>
    <property type="project" value="InterPro"/>
</dbReference>
<protein>
    <recommendedName>
        <fullName evidence="7">4-hydroxy-3-methylbut-2-enyl diphosphate reductase</fullName>
    </recommendedName>
</protein>
<keyword evidence="2" id="KW-0004">4Fe-4S</keyword>
<dbReference type="InterPro" id="IPR003451">
    <property type="entry name" value="LytB/IspH"/>
</dbReference>
<dbReference type="AlphaFoldDB" id="X1R3J5"/>
<proteinExistence type="predicted"/>
<feature type="non-terminal residue" evidence="6">
    <location>
        <position position="115"/>
    </location>
</feature>
<keyword evidence="5" id="KW-0411">Iron-sulfur</keyword>
<gene>
    <name evidence="6" type="ORF">S06H3_64099</name>
</gene>
<dbReference type="PANTHER" id="PTHR30426">
    <property type="entry name" value="4-HYDROXY-3-METHYLBUT-2-ENYL DIPHOSPHATE REDUCTASE"/>
    <property type="match status" value="1"/>
</dbReference>
<comment type="cofactor">
    <cofactor evidence="1">
        <name>[4Fe-4S] cluster</name>
        <dbReference type="ChEBI" id="CHEBI:49883"/>
    </cofactor>
</comment>
<keyword evidence="4" id="KW-0408">Iron</keyword>
<dbReference type="PANTHER" id="PTHR30426:SF0">
    <property type="entry name" value="4-HYDROXY-3-METHYLBUT-2-ENYL DIPHOSPHATE REDUCTASE"/>
    <property type="match status" value="1"/>
</dbReference>
<evidence type="ECO:0000256" key="3">
    <source>
        <dbReference type="ARBA" id="ARBA00022723"/>
    </source>
</evidence>
<accession>X1R3J5</accession>
<reference evidence="6" key="1">
    <citation type="journal article" date="2014" name="Front. Microbiol.">
        <title>High frequency of phylogenetically diverse reductive dehalogenase-homologous genes in deep subseafloor sedimentary metagenomes.</title>
        <authorList>
            <person name="Kawai M."/>
            <person name="Futagami T."/>
            <person name="Toyoda A."/>
            <person name="Takaki Y."/>
            <person name="Nishi S."/>
            <person name="Hori S."/>
            <person name="Arai W."/>
            <person name="Tsubouchi T."/>
            <person name="Morono Y."/>
            <person name="Uchiyama I."/>
            <person name="Ito T."/>
            <person name="Fujiyama A."/>
            <person name="Inagaki F."/>
            <person name="Takami H."/>
        </authorList>
    </citation>
    <scope>NUCLEOTIDE SEQUENCE</scope>
    <source>
        <strain evidence="6">Expedition CK06-06</strain>
    </source>
</reference>
<dbReference type="EMBL" id="BARV01042701">
    <property type="protein sequence ID" value="GAI50164.1"/>
    <property type="molecule type" value="Genomic_DNA"/>
</dbReference>
<evidence type="ECO:0008006" key="7">
    <source>
        <dbReference type="Google" id="ProtNLM"/>
    </source>
</evidence>
<dbReference type="GO" id="GO:0019288">
    <property type="term" value="P:isopentenyl diphosphate biosynthetic process, methylerythritol 4-phosphate pathway"/>
    <property type="evidence" value="ECO:0007669"/>
    <property type="project" value="InterPro"/>
</dbReference>
<dbReference type="Pfam" id="PF02401">
    <property type="entry name" value="LYTB"/>
    <property type="match status" value="1"/>
</dbReference>